<evidence type="ECO:0000313" key="4">
    <source>
        <dbReference type="Proteomes" id="UP000014760"/>
    </source>
</evidence>
<proteinExistence type="predicted"/>
<evidence type="ECO:0000256" key="1">
    <source>
        <dbReference type="SAM" id="Coils"/>
    </source>
</evidence>
<dbReference type="HOGENOM" id="CLU_1476513_0_0_1"/>
<evidence type="ECO:0000313" key="2">
    <source>
        <dbReference type="EMBL" id="ELU07420.1"/>
    </source>
</evidence>
<keyword evidence="4" id="KW-1185">Reference proteome</keyword>
<organism evidence="2">
    <name type="scientific">Capitella teleta</name>
    <name type="common">Polychaete worm</name>
    <dbReference type="NCBI Taxonomy" id="283909"/>
    <lineage>
        <taxon>Eukaryota</taxon>
        <taxon>Metazoa</taxon>
        <taxon>Spiralia</taxon>
        <taxon>Lophotrochozoa</taxon>
        <taxon>Annelida</taxon>
        <taxon>Polychaeta</taxon>
        <taxon>Sedentaria</taxon>
        <taxon>Scolecida</taxon>
        <taxon>Capitellidae</taxon>
        <taxon>Capitella</taxon>
    </lineage>
</organism>
<dbReference type="EnsemblMetazoa" id="CapteT202727">
    <property type="protein sequence ID" value="CapteP202727"/>
    <property type="gene ID" value="CapteG202727"/>
</dbReference>
<gene>
    <name evidence="2" type="ORF">CAPTEDRAFT_202727</name>
</gene>
<dbReference type="EMBL" id="KB299928">
    <property type="protein sequence ID" value="ELU07420.1"/>
    <property type="molecule type" value="Genomic_DNA"/>
</dbReference>
<dbReference type="AlphaFoldDB" id="R7UMG1"/>
<dbReference type="OrthoDB" id="6430453at2759"/>
<feature type="coiled-coil region" evidence="1">
    <location>
        <begin position="108"/>
        <end position="163"/>
    </location>
</feature>
<dbReference type="EMBL" id="AMQN01022310">
    <property type="status" value="NOT_ANNOTATED_CDS"/>
    <property type="molecule type" value="Genomic_DNA"/>
</dbReference>
<dbReference type="Proteomes" id="UP000014760">
    <property type="component" value="Unassembled WGS sequence"/>
</dbReference>
<accession>R7UMG1</accession>
<reference evidence="3" key="3">
    <citation type="submission" date="2015-06" db="UniProtKB">
        <authorList>
            <consortium name="EnsemblMetazoa"/>
        </authorList>
    </citation>
    <scope>IDENTIFICATION</scope>
</reference>
<keyword evidence="1" id="KW-0175">Coiled coil</keyword>
<protein>
    <submittedName>
        <fullName evidence="2 3">Uncharacterized protein</fullName>
    </submittedName>
</protein>
<evidence type="ECO:0000313" key="3">
    <source>
        <dbReference type="EnsemblMetazoa" id="CapteP202727"/>
    </source>
</evidence>
<reference evidence="2 4" key="2">
    <citation type="journal article" date="2013" name="Nature">
        <title>Insights into bilaterian evolution from three spiralian genomes.</title>
        <authorList>
            <person name="Simakov O."/>
            <person name="Marletaz F."/>
            <person name="Cho S.J."/>
            <person name="Edsinger-Gonzales E."/>
            <person name="Havlak P."/>
            <person name="Hellsten U."/>
            <person name="Kuo D.H."/>
            <person name="Larsson T."/>
            <person name="Lv J."/>
            <person name="Arendt D."/>
            <person name="Savage R."/>
            <person name="Osoegawa K."/>
            <person name="de Jong P."/>
            <person name="Grimwood J."/>
            <person name="Chapman J.A."/>
            <person name="Shapiro H."/>
            <person name="Aerts A."/>
            <person name="Otillar R.P."/>
            <person name="Terry A.Y."/>
            <person name="Boore J.L."/>
            <person name="Grigoriev I.V."/>
            <person name="Lindberg D.R."/>
            <person name="Seaver E.C."/>
            <person name="Weisblat D.A."/>
            <person name="Putnam N.H."/>
            <person name="Rokhsar D.S."/>
        </authorList>
    </citation>
    <scope>NUCLEOTIDE SEQUENCE</scope>
    <source>
        <strain evidence="2 4">I ESC-2004</strain>
    </source>
</reference>
<reference evidence="4" key="1">
    <citation type="submission" date="2012-12" db="EMBL/GenBank/DDBJ databases">
        <authorList>
            <person name="Hellsten U."/>
            <person name="Grimwood J."/>
            <person name="Chapman J.A."/>
            <person name="Shapiro H."/>
            <person name="Aerts A."/>
            <person name="Otillar R.P."/>
            <person name="Terry A.Y."/>
            <person name="Boore J.L."/>
            <person name="Simakov O."/>
            <person name="Marletaz F."/>
            <person name="Cho S.-J."/>
            <person name="Edsinger-Gonzales E."/>
            <person name="Havlak P."/>
            <person name="Kuo D.-H."/>
            <person name="Larsson T."/>
            <person name="Lv J."/>
            <person name="Arendt D."/>
            <person name="Savage R."/>
            <person name="Osoegawa K."/>
            <person name="de Jong P."/>
            <person name="Lindberg D.R."/>
            <person name="Seaver E.C."/>
            <person name="Weisblat D.A."/>
            <person name="Putnam N.H."/>
            <person name="Grigoriev I.V."/>
            <person name="Rokhsar D.S."/>
        </authorList>
    </citation>
    <scope>NUCLEOTIDE SEQUENCE</scope>
    <source>
        <strain evidence="4">I ESC-2004</strain>
    </source>
</reference>
<sequence length="183" mass="20448">MAESKEKVVSYRGGTYYCVINCKSNARMSIDPKTREKAQDIGDQHQTKETCPLTTLLSFAVPTLVDCPNLPSLLQGKRKTPTSPTCENVCNVLDEVPTEDPVPEPDATEELRKKVVALKEELRLVTQSEQVLAASLKSERQMLRNLIMQVDRLKVKCKKKDEELITMGTKLSEAGDGKLQELL</sequence>
<name>R7UMG1_CAPTE</name>